<evidence type="ECO:0000313" key="4">
    <source>
        <dbReference type="EMBL" id="MBA2935003.1"/>
    </source>
</evidence>
<evidence type="ECO:0000259" key="3">
    <source>
        <dbReference type="PROSITE" id="PS50887"/>
    </source>
</evidence>
<proteinExistence type="predicted"/>
<sequence length="334" mass="37323">MSESRGTFDRIRALLEEGAIAPTPSNYDFLYRYVTGADPQLVDAVDVARRNNGALADRTIAHIRRELYGTGRQGVGRILEDTEAQLARMNDYVERQDAGARDYASKLSRSDIDASATLERQRQMLAEMIEATNHMLSTTEQLQAELAASSREIDILKQDLEIARVDARSDALTGLSNRKACCDYLDAQLERARNEGRPLSLIFLDIDHFKKFNDNFGHRMGDEVLRLVSASLERFFHGRGFVARWGGEEFVIVMPMHEAEEASQFAERFRQHIGSRAVKARQSGREVGRVTLSLGVAGLLPEDSAQTLIDRADAALYDAKADGRDRVVCWKAAA</sequence>
<evidence type="ECO:0000313" key="5">
    <source>
        <dbReference type="Proteomes" id="UP000570166"/>
    </source>
</evidence>
<dbReference type="SMART" id="SM00267">
    <property type="entry name" value="GGDEF"/>
    <property type="match status" value="1"/>
</dbReference>
<dbReference type="InterPro" id="IPR000160">
    <property type="entry name" value="GGDEF_dom"/>
</dbReference>
<evidence type="ECO:0000256" key="2">
    <source>
        <dbReference type="SAM" id="Coils"/>
    </source>
</evidence>
<dbReference type="GO" id="GO:0043709">
    <property type="term" value="P:cell adhesion involved in single-species biofilm formation"/>
    <property type="evidence" value="ECO:0007669"/>
    <property type="project" value="TreeGrafter"/>
</dbReference>
<dbReference type="CDD" id="cd01949">
    <property type="entry name" value="GGDEF"/>
    <property type="match status" value="1"/>
</dbReference>
<dbReference type="EMBL" id="JACEIB010000008">
    <property type="protein sequence ID" value="MBA2935003.1"/>
    <property type="molecule type" value="Genomic_DNA"/>
</dbReference>
<dbReference type="PROSITE" id="PS50887">
    <property type="entry name" value="GGDEF"/>
    <property type="match status" value="1"/>
</dbReference>
<dbReference type="GO" id="GO:0005886">
    <property type="term" value="C:plasma membrane"/>
    <property type="evidence" value="ECO:0007669"/>
    <property type="project" value="TreeGrafter"/>
</dbReference>
<dbReference type="SUPFAM" id="SSF55073">
    <property type="entry name" value="Nucleotide cyclase"/>
    <property type="match status" value="1"/>
</dbReference>
<name>A0A838L691_9SPHN</name>
<gene>
    <name evidence="4" type="ORF">HZF05_12935</name>
</gene>
<dbReference type="FunFam" id="3.30.70.270:FF:000001">
    <property type="entry name" value="Diguanylate cyclase domain protein"/>
    <property type="match status" value="1"/>
</dbReference>
<evidence type="ECO:0000256" key="1">
    <source>
        <dbReference type="ARBA" id="ARBA00012528"/>
    </source>
</evidence>
<organism evidence="4 5">
    <name type="scientific">Sphingomonas chungangi</name>
    <dbReference type="NCBI Taxonomy" id="2683589"/>
    <lineage>
        <taxon>Bacteria</taxon>
        <taxon>Pseudomonadati</taxon>
        <taxon>Pseudomonadota</taxon>
        <taxon>Alphaproteobacteria</taxon>
        <taxon>Sphingomonadales</taxon>
        <taxon>Sphingomonadaceae</taxon>
        <taxon>Sphingomonas</taxon>
    </lineage>
</organism>
<dbReference type="GO" id="GO:0052621">
    <property type="term" value="F:diguanylate cyclase activity"/>
    <property type="evidence" value="ECO:0007669"/>
    <property type="project" value="UniProtKB-EC"/>
</dbReference>
<feature type="domain" description="GGDEF" evidence="3">
    <location>
        <begin position="197"/>
        <end position="332"/>
    </location>
</feature>
<dbReference type="InterPro" id="IPR043128">
    <property type="entry name" value="Rev_trsase/Diguanyl_cyclase"/>
</dbReference>
<dbReference type="Pfam" id="PF00990">
    <property type="entry name" value="GGDEF"/>
    <property type="match status" value="1"/>
</dbReference>
<dbReference type="InterPro" id="IPR029787">
    <property type="entry name" value="Nucleotide_cyclase"/>
</dbReference>
<dbReference type="PANTHER" id="PTHR45138:SF2">
    <property type="entry name" value="DIGUANYLATE CYCLASE VDCA"/>
    <property type="match status" value="1"/>
</dbReference>
<dbReference type="RefSeq" id="WP_160362647.1">
    <property type="nucleotide sequence ID" value="NZ_JACEIB010000008.1"/>
</dbReference>
<dbReference type="InterPro" id="IPR050469">
    <property type="entry name" value="Diguanylate_Cyclase"/>
</dbReference>
<dbReference type="PANTHER" id="PTHR45138">
    <property type="entry name" value="REGULATORY COMPONENTS OF SENSORY TRANSDUCTION SYSTEM"/>
    <property type="match status" value="1"/>
</dbReference>
<dbReference type="GO" id="GO:1902201">
    <property type="term" value="P:negative regulation of bacterial-type flagellum-dependent cell motility"/>
    <property type="evidence" value="ECO:0007669"/>
    <property type="project" value="TreeGrafter"/>
</dbReference>
<feature type="coiled-coil region" evidence="2">
    <location>
        <begin position="139"/>
        <end position="166"/>
    </location>
</feature>
<dbReference type="Proteomes" id="UP000570166">
    <property type="component" value="Unassembled WGS sequence"/>
</dbReference>
<dbReference type="NCBIfam" id="TIGR00254">
    <property type="entry name" value="GGDEF"/>
    <property type="match status" value="1"/>
</dbReference>
<dbReference type="Gene3D" id="3.30.70.270">
    <property type="match status" value="1"/>
</dbReference>
<dbReference type="EC" id="2.7.7.65" evidence="1"/>
<accession>A0A838L691</accession>
<comment type="caution">
    <text evidence="4">The sequence shown here is derived from an EMBL/GenBank/DDBJ whole genome shotgun (WGS) entry which is preliminary data.</text>
</comment>
<keyword evidence="2" id="KW-0175">Coiled coil</keyword>
<keyword evidence="5" id="KW-1185">Reference proteome</keyword>
<reference evidence="4 5" key="1">
    <citation type="submission" date="2020-07" db="EMBL/GenBank/DDBJ databases">
        <authorList>
            <person name="Sun Q."/>
        </authorList>
    </citation>
    <scope>NUCLEOTIDE SEQUENCE [LARGE SCALE GENOMIC DNA]</scope>
    <source>
        <strain evidence="4 5">CGMCC 1.13654</strain>
    </source>
</reference>
<protein>
    <recommendedName>
        <fullName evidence="1">diguanylate cyclase</fullName>
        <ecNumber evidence="1">2.7.7.65</ecNumber>
    </recommendedName>
</protein>
<dbReference type="AlphaFoldDB" id="A0A838L691"/>